<feature type="chain" id="PRO_5020252179" evidence="1">
    <location>
        <begin position="21"/>
        <end position="326"/>
    </location>
</feature>
<reference evidence="2 3" key="1">
    <citation type="submission" date="2017-03" db="EMBL/GenBank/DDBJ databases">
        <title>Genomes of endolithic fungi from Antarctica.</title>
        <authorList>
            <person name="Coleine C."/>
            <person name="Masonjones S."/>
            <person name="Stajich J.E."/>
        </authorList>
    </citation>
    <scope>NUCLEOTIDE SEQUENCE [LARGE SCALE GENOMIC DNA]</scope>
    <source>
        <strain evidence="2 3">CCFEE 5311</strain>
    </source>
</reference>
<dbReference type="EMBL" id="NAJP01000067">
    <property type="protein sequence ID" value="TKA35683.1"/>
    <property type="molecule type" value="Genomic_DNA"/>
</dbReference>
<comment type="caution">
    <text evidence="2">The sequence shown here is derived from an EMBL/GenBank/DDBJ whole genome shotgun (WGS) entry which is preliminary data.</text>
</comment>
<proteinExistence type="predicted"/>
<accession>A0A4U0UJ32</accession>
<feature type="signal peptide" evidence="1">
    <location>
        <begin position="1"/>
        <end position="20"/>
    </location>
</feature>
<dbReference type="STRING" id="329885.A0A4U0UJ32"/>
<dbReference type="AlphaFoldDB" id="A0A4U0UJ32"/>
<name>A0A4U0UJ32_9PEZI</name>
<sequence length="326" mass="34552">MRSIMATITLAATFGASALAAVIPTCDDAGVAQSKVLIDTPTIQFEQAMGNLSYLFGWTLAGSALSNDELDLGCSDISNLGHGKWAAQGLIPAYIQEPVCNQSHSSPNATLALPWELYYSTEVFVTQMLNAFAPNNTAAFTYLCSNLRFLALDGFHLSDARVVNASCTKAGTLQPPRPFTAAPGVELNTNATVAYRNIISTLYGLLYASSALDDTGLSIYCAHEPEYIDGLNALVTLTFLLQLLNGTLVEETICNVTLPLTVDQSIAALKTWSSLAFITVIENVSNVSGWLEWLANNLDVGAMNAVGLDGPAVLSQVLQDAQGASS</sequence>
<dbReference type="Proteomes" id="UP000310066">
    <property type="component" value="Unassembled WGS sequence"/>
</dbReference>
<protein>
    <submittedName>
        <fullName evidence="2">Uncharacterized protein</fullName>
    </submittedName>
</protein>
<keyword evidence="1" id="KW-0732">Signal</keyword>
<evidence type="ECO:0000313" key="3">
    <source>
        <dbReference type="Proteomes" id="UP000310066"/>
    </source>
</evidence>
<gene>
    <name evidence="2" type="ORF">B0A54_12651</name>
</gene>
<evidence type="ECO:0000313" key="2">
    <source>
        <dbReference type="EMBL" id="TKA35683.1"/>
    </source>
</evidence>
<dbReference type="OrthoDB" id="3624420at2759"/>
<organism evidence="2 3">
    <name type="scientific">Friedmanniomyces endolithicus</name>
    <dbReference type="NCBI Taxonomy" id="329885"/>
    <lineage>
        <taxon>Eukaryota</taxon>
        <taxon>Fungi</taxon>
        <taxon>Dikarya</taxon>
        <taxon>Ascomycota</taxon>
        <taxon>Pezizomycotina</taxon>
        <taxon>Dothideomycetes</taxon>
        <taxon>Dothideomycetidae</taxon>
        <taxon>Mycosphaerellales</taxon>
        <taxon>Teratosphaeriaceae</taxon>
        <taxon>Friedmanniomyces</taxon>
    </lineage>
</organism>
<evidence type="ECO:0000256" key="1">
    <source>
        <dbReference type="SAM" id="SignalP"/>
    </source>
</evidence>